<proteinExistence type="inferred from homology"/>
<dbReference type="InterPro" id="IPR001780">
    <property type="entry name" value="Ribosomal_eL33"/>
</dbReference>
<keyword evidence="3" id="KW-0689">Ribosomal protein</keyword>
<dbReference type="Proteomes" id="UP000694414">
    <property type="component" value="Unplaced"/>
</dbReference>
<evidence type="ECO:0000313" key="8">
    <source>
        <dbReference type="Ensembl" id="ENSPSMP00000014199.1"/>
    </source>
</evidence>
<name>A0A8C8Z6G6_PROSS</name>
<evidence type="ECO:0000256" key="2">
    <source>
        <dbReference type="ARBA" id="ARBA00011133"/>
    </source>
</evidence>
<evidence type="ECO:0000256" key="1">
    <source>
        <dbReference type="ARBA" id="ARBA00009269"/>
    </source>
</evidence>
<dbReference type="GO" id="GO:1990904">
    <property type="term" value="C:ribonucleoprotein complex"/>
    <property type="evidence" value="ECO:0007669"/>
    <property type="project" value="UniProtKB-KW"/>
</dbReference>
<comment type="similarity">
    <text evidence="1">Belongs to the eukaryotic ribosomal protein eL33 family.</text>
</comment>
<keyword evidence="4" id="KW-0687">Ribonucleoprotein</keyword>
<dbReference type="GO" id="GO:0005840">
    <property type="term" value="C:ribosome"/>
    <property type="evidence" value="ECO:0007669"/>
    <property type="project" value="UniProtKB-KW"/>
</dbReference>
<evidence type="ECO:0000256" key="7">
    <source>
        <dbReference type="ARBA" id="ARBA00045649"/>
    </source>
</evidence>
<comment type="function">
    <text evidence="7">Component of the large ribosomal subunit. The ribosome is a large ribonucleoprotein complex responsible for the synthesis of proteins in the cell. Required for the proliferation and viability of hematopoietic cells.</text>
</comment>
<evidence type="ECO:0000256" key="6">
    <source>
        <dbReference type="ARBA" id="ARBA00035530"/>
    </source>
</evidence>
<evidence type="ECO:0000256" key="3">
    <source>
        <dbReference type="ARBA" id="ARBA00022980"/>
    </source>
</evidence>
<dbReference type="InterPro" id="IPR038661">
    <property type="entry name" value="Ribosomal_eL33_sf"/>
</dbReference>
<reference evidence="8" key="1">
    <citation type="submission" date="2025-08" db="UniProtKB">
        <authorList>
            <consortium name="Ensembl"/>
        </authorList>
    </citation>
    <scope>IDENTIFICATION</scope>
</reference>
<dbReference type="AlphaFoldDB" id="A0A8C8Z6G6"/>
<comment type="subunit">
    <text evidence="2">Component of the large ribosomal subunit.</text>
</comment>
<evidence type="ECO:0000313" key="9">
    <source>
        <dbReference type="Proteomes" id="UP000694414"/>
    </source>
</evidence>
<dbReference type="GO" id="GO:0003735">
    <property type="term" value="F:structural constituent of ribosome"/>
    <property type="evidence" value="ECO:0007669"/>
    <property type="project" value="InterPro"/>
</dbReference>
<evidence type="ECO:0000256" key="4">
    <source>
        <dbReference type="ARBA" id="ARBA00023274"/>
    </source>
</evidence>
<organism evidence="8 9">
    <name type="scientific">Prolemur simus</name>
    <name type="common">Greater bamboo lemur</name>
    <name type="synonym">Hapalemur simus</name>
    <dbReference type="NCBI Taxonomy" id="1328070"/>
    <lineage>
        <taxon>Eukaryota</taxon>
        <taxon>Metazoa</taxon>
        <taxon>Chordata</taxon>
        <taxon>Craniata</taxon>
        <taxon>Vertebrata</taxon>
        <taxon>Euteleostomi</taxon>
        <taxon>Mammalia</taxon>
        <taxon>Eutheria</taxon>
        <taxon>Euarchontoglires</taxon>
        <taxon>Primates</taxon>
        <taxon>Strepsirrhini</taxon>
        <taxon>Lemuriformes</taxon>
        <taxon>Lemuridae</taxon>
        <taxon>Prolemur</taxon>
    </lineage>
</organism>
<reference evidence="8" key="2">
    <citation type="submission" date="2025-09" db="UniProtKB">
        <authorList>
            <consortium name="Ensembl"/>
        </authorList>
    </citation>
    <scope>IDENTIFICATION</scope>
</reference>
<dbReference type="InterPro" id="IPR009000">
    <property type="entry name" value="Transl_B-barrel_sf"/>
</dbReference>
<dbReference type="SUPFAM" id="SSF50447">
    <property type="entry name" value="Translation proteins"/>
    <property type="match status" value="1"/>
</dbReference>
<dbReference type="Gene3D" id="2.40.10.190">
    <property type="entry name" value="translation elongation factor selb, chain A, domain 4"/>
    <property type="match status" value="1"/>
</dbReference>
<dbReference type="Pfam" id="PF01247">
    <property type="entry name" value="Ribosomal_L35Ae"/>
    <property type="match status" value="1"/>
</dbReference>
<accession>A0A8C8Z6G6</accession>
<evidence type="ECO:0000256" key="5">
    <source>
        <dbReference type="ARBA" id="ARBA00035228"/>
    </source>
</evidence>
<keyword evidence="9" id="KW-1185">Reference proteome</keyword>
<sequence length="64" mass="7670">MLRSKVIFAGYKRGLQKQREHTALLKIEGFYAQDETEFLLSSWDYRHMPPCPAHFMVFKDVYDE</sequence>
<dbReference type="GeneTree" id="ENSGT01080000258184"/>
<dbReference type="GO" id="GO:0006412">
    <property type="term" value="P:translation"/>
    <property type="evidence" value="ECO:0007669"/>
    <property type="project" value="InterPro"/>
</dbReference>
<dbReference type="Ensembl" id="ENSPSMT00000016507.1">
    <property type="protein sequence ID" value="ENSPSMP00000014199.1"/>
    <property type="gene ID" value="ENSPSMG00000010189.1"/>
</dbReference>
<protein>
    <recommendedName>
        <fullName evidence="5">Large ribosomal subunit protein eL33</fullName>
    </recommendedName>
    <alternativeName>
        <fullName evidence="6">60S ribosomal protein L35a</fullName>
    </alternativeName>
</protein>